<keyword evidence="3" id="KW-1185">Reference proteome</keyword>
<proteinExistence type="predicted"/>
<protein>
    <submittedName>
        <fullName evidence="2">Uncharacterized protein</fullName>
    </submittedName>
</protein>
<evidence type="ECO:0000313" key="2">
    <source>
        <dbReference type="EMBL" id="VDI46851.1"/>
    </source>
</evidence>
<evidence type="ECO:0000256" key="1">
    <source>
        <dbReference type="SAM" id="MobiDB-lite"/>
    </source>
</evidence>
<sequence>MILTIDPPHAEGERSMALMMMIFKRLNVPIAMHKTVGLVTCLEYLGIILDSEKMEARLPQEKVDRIYLNAAYSELKRSESRTAFSFTTEQKEIKDTKKHADSNAAYSDFKRSESSTAFFFTTAQKETEDKKKHADLNAAFSESKRNESSTAFSFTKTQKETEDTKKHAGNCLDFIW</sequence>
<dbReference type="AlphaFoldDB" id="A0A8B6FBX9"/>
<evidence type="ECO:0000313" key="3">
    <source>
        <dbReference type="Proteomes" id="UP000596742"/>
    </source>
</evidence>
<dbReference type="Proteomes" id="UP000596742">
    <property type="component" value="Unassembled WGS sequence"/>
</dbReference>
<name>A0A8B6FBX9_MYTGA</name>
<comment type="caution">
    <text evidence="2">The sequence shown here is derived from an EMBL/GenBank/DDBJ whole genome shotgun (WGS) entry which is preliminary data.</text>
</comment>
<gene>
    <name evidence="2" type="ORF">MGAL_10B047140</name>
</gene>
<organism evidence="2 3">
    <name type="scientific">Mytilus galloprovincialis</name>
    <name type="common">Mediterranean mussel</name>
    <dbReference type="NCBI Taxonomy" id="29158"/>
    <lineage>
        <taxon>Eukaryota</taxon>
        <taxon>Metazoa</taxon>
        <taxon>Spiralia</taxon>
        <taxon>Lophotrochozoa</taxon>
        <taxon>Mollusca</taxon>
        <taxon>Bivalvia</taxon>
        <taxon>Autobranchia</taxon>
        <taxon>Pteriomorphia</taxon>
        <taxon>Mytilida</taxon>
        <taxon>Mytiloidea</taxon>
        <taxon>Mytilidae</taxon>
        <taxon>Mytilinae</taxon>
        <taxon>Mytilus</taxon>
    </lineage>
</organism>
<reference evidence="2" key="1">
    <citation type="submission" date="2018-11" db="EMBL/GenBank/DDBJ databases">
        <authorList>
            <person name="Alioto T."/>
            <person name="Alioto T."/>
        </authorList>
    </citation>
    <scope>NUCLEOTIDE SEQUENCE</scope>
</reference>
<feature type="region of interest" description="Disordered" evidence="1">
    <location>
        <begin position="128"/>
        <end position="162"/>
    </location>
</feature>
<accession>A0A8B6FBX9</accession>
<dbReference type="EMBL" id="UYJE01006539">
    <property type="protein sequence ID" value="VDI46851.1"/>
    <property type="molecule type" value="Genomic_DNA"/>
</dbReference>